<keyword evidence="3" id="KW-0597">Phosphoprotein</keyword>
<dbReference type="InterPro" id="IPR003594">
    <property type="entry name" value="HATPase_dom"/>
</dbReference>
<dbReference type="PANTHER" id="PTHR43065">
    <property type="entry name" value="SENSOR HISTIDINE KINASE"/>
    <property type="match status" value="1"/>
</dbReference>
<evidence type="ECO:0000256" key="1">
    <source>
        <dbReference type="ARBA" id="ARBA00000085"/>
    </source>
</evidence>
<evidence type="ECO:0000259" key="4">
    <source>
        <dbReference type="PROSITE" id="PS50109"/>
    </source>
</evidence>
<dbReference type="PANTHER" id="PTHR43065:SF50">
    <property type="entry name" value="HISTIDINE KINASE"/>
    <property type="match status" value="1"/>
</dbReference>
<dbReference type="SUPFAM" id="SSF55874">
    <property type="entry name" value="ATPase domain of HSP90 chaperone/DNA topoisomerase II/histidine kinase"/>
    <property type="match status" value="1"/>
</dbReference>
<dbReference type="Pfam" id="PF00512">
    <property type="entry name" value="HisKA"/>
    <property type="match status" value="1"/>
</dbReference>
<dbReference type="Proteomes" id="UP001165384">
    <property type="component" value="Unassembled WGS sequence"/>
</dbReference>
<dbReference type="InterPro" id="IPR036890">
    <property type="entry name" value="HATPase_C_sf"/>
</dbReference>
<keyword evidence="5" id="KW-0808">Transferase</keyword>
<dbReference type="SMART" id="SM00387">
    <property type="entry name" value="HATPase_c"/>
    <property type="match status" value="1"/>
</dbReference>
<dbReference type="SMART" id="SM00388">
    <property type="entry name" value="HisKA"/>
    <property type="match status" value="1"/>
</dbReference>
<evidence type="ECO:0000313" key="5">
    <source>
        <dbReference type="EMBL" id="MCG2579183.1"/>
    </source>
</evidence>
<dbReference type="Pfam" id="PF02518">
    <property type="entry name" value="HATPase_c"/>
    <property type="match status" value="1"/>
</dbReference>
<keyword evidence="6" id="KW-1185">Reference proteome</keyword>
<comment type="caution">
    <text evidence="5">The sequence shown here is derived from an EMBL/GenBank/DDBJ whole genome shotgun (WGS) entry which is preliminary data.</text>
</comment>
<dbReference type="RefSeq" id="WP_275712649.1">
    <property type="nucleotide sequence ID" value="NZ_JAKLTN010000010.1"/>
</dbReference>
<dbReference type="CDD" id="cd00082">
    <property type="entry name" value="HisKA"/>
    <property type="match status" value="1"/>
</dbReference>
<protein>
    <recommendedName>
        <fullName evidence="2">histidine kinase</fullName>
        <ecNumber evidence="2">2.7.13.3</ecNumber>
    </recommendedName>
</protein>
<dbReference type="Gene3D" id="3.30.565.10">
    <property type="entry name" value="Histidine kinase-like ATPase, C-terminal domain"/>
    <property type="match status" value="1"/>
</dbReference>
<organism evidence="5 6">
    <name type="scientific">Dechloromonas hankyongensis</name>
    <dbReference type="NCBI Taxonomy" id="2908002"/>
    <lineage>
        <taxon>Bacteria</taxon>
        <taxon>Pseudomonadati</taxon>
        <taxon>Pseudomonadota</taxon>
        <taxon>Betaproteobacteria</taxon>
        <taxon>Rhodocyclales</taxon>
        <taxon>Azonexaceae</taxon>
        <taxon>Dechloromonas</taxon>
    </lineage>
</organism>
<proteinExistence type="predicted"/>
<dbReference type="InterPro" id="IPR003661">
    <property type="entry name" value="HisK_dim/P_dom"/>
</dbReference>
<dbReference type="PRINTS" id="PR00344">
    <property type="entry name" value="BCTRLSENSOR"/>
</dbReference>
<dbReference type="Gene3D" id="1.10.287.130">
    <property type="match status" value="1"/>
</dbReference>
<dbReference type="PROSITE" id="PS50109">
    <property type="entry name" value="HIS_KIN"/>
    <property type="match status" value="1"/>
</dbReference>
<reference evidence="5" key="1">
    <citation type="submission" date="2022-01" db="EMBL/GenBank/DDBJ databases">
        <authorList>
            <person name="Jo J.-H."/>
            <person name="Im W.-T."/>
        </authorList>
    </citation>
    <scope>NUCLEOTIDE SEQUENCE</scope>
    <source>
        <strain evidence="5">XY25</strain>
    </source>
</reference>
<evidence type="ECO:0000256" key="3">
    <source>
        <dbReference type="ARBA" id="ARBA00022553"/>
    </source>
</evidence>
<comment type="catalytic activity">
    <reaction evidence="1">
        <text>ATP + protein L-histidine = ADP + protein N-phospho-L-histidine.</text>
        <dbReference type="EC" id="2.7.13.3"/>
    </reaction>
</comment>
<name>A0ABS9K7P2_9RHOO</name>
<sequence length="401" mass="43452">MNDVGFDHEWHLGELLDTPALSRIGPALGELLGGDAALLDYDETLLWGVLAADARRQPVILELEPIGFVASRTAAPATLAAGARLVTALLRAELRFKMASTLHLEAVAADFESLKREHAHLLESEARYRKLSEELEARVKTQVAELEERQQMLYEAEKLASVGQLAAGMAHEINNPLGFVRSNLSTFKSYLDKFGQLKARLAEGEAGWQALDLDFVLEDGADLLGESAKGIDRIARIVSDLKSFSNIDRPTDEYADLNNCLRHASSIVDTQLPPGINLSLDLLPLPSLICLPGHLNQLFFNLIRNAVQAIQDAERPGTVRIGSFADDSGITITIHDDGKGMTAEQCACAFQPFYTTRTVGMGAGLGLTTARNIVLAHSGRIDLASTPNVGTTVTLFFPTPT</sequence>
<evidence type="ECO:0000313" key="6">
    <source>
        <dbReference type="Proteomes" id="UP001165384"/>
    </source>
</evidence>
<accession>A0ABS9K7P2</accession>
<feature type="domain" description="Histidine kinase" evidence="4">
    <location>
        <begin position="168"/>
        <end position="401"/>
    </location>
</feature>
<evidence type="ECO:0000256" key="2">
    <source>
        <dbReference type="ARBA" id="ARBA00012438"/>
    </source>
</evidence>
<dbReference type="SUPFAM" id="SSF47384">
    <property type="entry name" value="Homodimeric domain of signal transducing histidine kinase"/>
    <property type="match status" value="1"/>
</dbReference>
<dbReference type="GO" id="GO:0016301">
    <property type="term" value="F:kinase activity"/>
    <property type="evidence" value="ECO:0007669"/>
    <property type="project" value="UniProtKB-KW"/>
</dbReference>
<dbReference type="InterPro" id="IPR005467">
    <property type="entry name" value="His_kinase_dom"/>
</dbReference>
<keyword evidence="5" id="KW-0418">Kinase</keyword>
<dbReference type="InterPro" id="IPR004358">
    <property type="entry name" value="Sig_transdc_His_kin-like_C"/>
</dbReference>
<dbReference type="EMBL" id="JAKLTN010000010">
    <property type="protein sequence ID" value="MCG2579183.1"/>
    <property type="molecule type" value="Genomic_DNA"/>
</dbReference>
<dbReference type="InterPro" id="IPR036097">
    <property type="entry name" value="HisK_dim/P_sf"/>
</dbReference>
<gene>
    <name evidence="5" type="ORF">LZ012_19510</name>
</gene>
<dbReference type="EC" id="2.7.13.3" evidence="2"/>